<dbReference type="Proteomes" id="UP000054621">
    <property type="component" value="Unassembled WGS sequence"/>
</dbReference>
<sequence length="93" mass="10703">MKFFDRKTNTLFITNGKTNVADLSENQLIQVVDSQTEEPLFYKLRRQNAGLLGSRFEKHFVSNSTSQEYIGNYDLNHPSNTDLEEVQTIICCP</sequence>
<dbReference type="RefSeq" id="WP_027270302.1">
    <property type="nucleotide sequence ID" value="NZ_CAAAJE010000006.1"/>
</dbReference>
<proteinExistence type="predicted"/>
<reference evidence="1 2" key="1">
    <citation type="submission" date="2015-11" db="EMBL/GenBank/DDBJ databases">
        <title>Genomic analysis of 38 Legionella species identifies large and diverse effector repertoires.</title>
        <authorList>
            <person name="Burstein D."/>
            <person name="Amaro F."/>
            <person name="Zusman T."/>
            <person name="Lifshitz Z."/>
            <person name="Cohen O."/>
            <person name="Gilbert J.A."/>
            <person name="Pupko T."/>
            <person name="Shuman H.A."/>
            <person name="Segal G."/>
        </authorList>
    </citation>
    <scope>NUCLEOTIDE SEQUENCE [LARGE SCALE GENOMIC DNA]</scope>
    <source>
        <strain evidence="1 2">Mt.St.Helens-4</strain>
    </source>
</reference>
<dbReference type="STRING" id="28087.Lsai_2236"/>
<evidence type="ECO:0000313" key="1">
    <source>
        <dbReference type="EMBL" id="KTD56106.1"/>
    </source>
</evidence>
<dbReference type="EMBL" id="LNYV01000034">
    <property type="protein sequence ID" value="KTD56106.1"/>
    <property type="molecule type" value="Genomic_DNA"/>
</dbReference>
<dbReference type="PATRIC" id="fig|28087.4.peg.2408"/>
<name>A0A0W0YGL4_9GAMM</name>
<dbReference type="AlphaFoldDB" id="A0A0W0YGL4"/>
<gene>
    <name evidence="1" type="ORF">Lsai_2236</name>
</gene>
<comment type="caution">
    <text evidence="1">The sequence shown here is derived from an EMBL/GenBank/DDBJ whole genome shotgun (WGS) entry which is preliminary data.</text>
</comment>
<protein>
    <submittedName>
        <fullName evidence="1">Uncharacterized protein</fullName>
    </submittedName>
</protein>
<dbReference type="eggNOG" id="ENOG5031EJ5">
    <property type="taxonomic scope" value="Bacteria"/>
</dbReference>
<evidence type="ECO:0000313" key="2">
    <source>
        <dbReference type="Proteomes" id="UP000054621"/>
    </source>
</evidence>
<dbReference type="OrthoDB" id="5646742at2"/>
<organism evidence="1 2">
    <name type="scientific">Legionella sainthelensi</name>
    <dbReference type="NCBI Taxonomy" id="28087"/>
    <lineage>
        <taxon>Bacteria</taxon>
        <taxon>Pseudomonadati</taxon>
        <taxon>Pseudomonadota</taxon>
        <taxon>Gammaproteobacteria</taxon>
        <taxon>Legionellales</taxon>
        <taxon>Legionellaceae</taxon>
        <taxon>Legionella</taxon>
    </lineage>
</organism>
<accession>A0A0W0YGL4</accession>